<feature type="domain" description="Rv3660c-like CheY-like N-terminal" evidence="2">
    <location>
        <begin position="12"/>
        <end position="119"/>
    </location>
</feature>
<dbReference type="SUPFAM" id="SSF52540">
    <property type="entry name" value="P-loop containing nucleoside triphosphate hydrolases"/>
    <property type="match status" value="1"/>
</dbReference>
<evidence type="ECO:0000259" key="2">
    <source>
        <dbReference type="Pfam" id="PF26563"/>
    </source>
</evidence>
<dbReference type="EMBL" id="JASNUQ010000003">
    <property type="protein sequence ID" value="MDK4289715.1"/>
    <property type="molecule type" value="Genomic_DNA"/>
</dbReference>
<proteinExistence type="predicted"/>
<dbReference type="InterPro" id="IPR027417">
    <property type="entry name" value="P-loop_NTPase"/>
</dbReference>
<dbReference type="Proteomes" id="UP001239759">
    <property type="component" value="Unassembled WGS sequence"/>
</dbReference>
<sequence>MSAQDSSIVIAIADPTLRTEAIHIAAATGHRAVTATDERDIYRLGARAEAIILDADYADLLTESAARRDQQSSPIYLVCLDPGPVDEQLVRDCGAEVGYVIPSQNKEFLITLGEQSRPAEAQTPAPRPRVATELPNSARLQRPLSNRISEQHYPAQFAPPQSASRRHPHLTIAVLSSGGGAGASTVAAAISRVAAHENVGAVTLIDAIDHSGGLDLLLGIEKHDGLRWPDLNLGDGRVNASDLRACLPTTDDGIAVLTERRTNDGTASFGDREEIETVLSTLHSEPGLSVIDANPWHIPRSIDAAVLICPAELRCAARAAHLSTQLSGTHTPHSLVVRHRQWSALSIEEMENLVRSQVIAEIGTIKRLTKSTESGGLPDRIPKPLSIVAHAVLAEYGWNTAETH</sequence>
<dbReference type="RefSeq" id="WP_126856577.1">
    <property type="nucleotide sequence ID" value="NZ_JAQPSI010000003.1"/>
</dbReference>
<dbReference type="Proteomes" id="UP001224412">
    <property type="component" value="Unassembled WGS sequence"/>
</dbReference>
<evidence type="ECO:0000256" key="1">
    <source>
        <dbReference type="SAM" id="MobiDB-lite"/>
    </source>
</evidence>
<feature type="region of interest" description="Disordered" evidence="1">
    <location>
        <begin position="116"/>
        <end position="137"/>
    </location>
</feature>
<dbReference type="EMBL" id="JASNVH010000001">
    <property type="protein sequence ID" value="MDK4306043.1"/>
    <property type="molecule type" value="Genomic_DNA"/>
</dbReference>
<evidence type="ECO:0000313" key="4">
    <source>
        <dbReference type="EMBL" id="MDK4306043.1"/>
    </source>
</evidence>
<dbReference type="Pfam" id="PF26563">
    <property type="entry name" value="Rv3660c_N"/>
    <property type="match status" value="1"/>
</dbReference>
<dbReference type="AlphaFoldDB" id="A0AAP4F5L1"/>
<evidence type="ECO:0000313" key="3">
    <source>
        <dbReference type="EMBL" id="MDK4289715.1"/>
    </source>
</evidence>
<keyword evidence="6" id="KW-1185">Reference proteome</keyword>
<evidence type="ECO:0000313" key="5">
    <source>
        <dbReference type="Proteomes" id="UP001224412"/>
    </source>
</evidence>
<comment type="caution">
    <text evidence="4">The sequence shown here is derived from an EMBL/GenBank/DDBJ whole genome shotgun (WGS) entry which is preliminary data.</text>
</comment>
<accession>A0AAP4F5L1</accession>
<gene>
    <name evidence="3" type="ORF">QPX23_03065</name>
    <name evidence="4" type="ORF">QPX42_00490</name>
</gene>
<protein>
    <recommendedName>
        <fullName evidence="2">Rv3660c-like CheY-like N-terminal domain-containing protein</fullName>
    </recommendedName>
</protein>
<evidence type="ECO:0000313" key="6">
    <source>
        <dbReference type="Proteomes" id="UP001239759"/>
    </source>
</evidence>
<dbReference type="Gene3D" id="3.40.50.300">
    <property type="entry name" value="P-loop containing nucleotide triphosphate hydrolases"/>
    <property type="match status" value="1"/>
</dbReference>
<organism evidence="4 5">
    <name type="scientific">Corynebacterium pseudodiphtheriticum</name>
    <dbReference type="NCBI Taxonomy" id="37637"/>
    <lineage>
        <taxon>Bacteria</taxon>
        <taxon>Bacillati</taxon>
        <taxon>Actinomycetota</taxon>
        <taxon>Actinomycetes</taxon>
        <taxon>Mycobacteriales</taxon>
        <taxon>Corynebacteriaceae</taxon>
        <taxon>Corynebacterium</taxon>
    </lineage>
</organism>
<reference evidence="4 6" key="1">
    <citation type="submission" date="2023-05" db="EMBL/GenBank/DDBJ databases">
        <title>Metabolic capabilities are highly conserved among human nasal-associated Corynebacterium species in pangenomic analyses.</title>
        <authorList>
            <person name="Tran T.H."/>
            <person name="Roberts A.Q."/>
            <person name="Escapa I.F."/>
            <person name="Gao W."/>
            <person name="Conlan S."/>
            <person name="Kong H."/>
            <person name="Segre J.A."/>
            <person name="Kelly M.S."/>
            <person name="Lemon K.P."/>
        </authorList>
    </citation>
    <scope>NUCLEOTIDE SEQUENCE</scope>
    <source>
        <strain evidence="4">KPL2773</strain>
        <strain evidence="3 6">KPL3772</strain>
    </source>
</reference>
<name>A0AAP4F5L1_9CORY</name>
<dbReference type="InterPro" id="IPR059050">
    <property type="entry name" value="Rv3660c_N"/>
</dbReference>